<reference evidence="8" key="1">
    <citation type="journal article" date="2015" name="Genome Announc.">
        <title>Draft Genome Sequence of an Anaerobic Ammonium-Oxidizing Bacterium, "Candidatus Brocadia sinica".</title>
        <authorList>
            <person name="Oshiki M."/>
            <person name="Shinyako-Hata K."/>
            <person name="Satoh H."/>
            <person name="Okabe S."/>
        </authorList>
    </citation>
    <scope>NUCLEOTIDE SEQUENCE [LARGE SCALE GENOMIC DNA]</scope>
    <source>
        <strain evidence="8">JPN1</strain>
    </source>
</reference>
<proteinExistence type="predicted"/>
<dbReference type="RefSeq" id="WP_157842540.1">
    <property type="nucleotide sequence ID" value="NZ_BAFN01000001.1"/>
</dbReference>
<feature type="compositionally biased region" description="Basic and acidic residues" evidence="5">
    <location>
        <begin position="276"/>
        <end position="296"/>
    </location>
</feature>
<keyword evidence="4" id="KW-0143">Chaperone</keyword>
<dbReference type="Proteomes" id="UP000032309">
    <property type="component" value="Unassembled WGS sequence"/>
</dbReference>
<gene>
    <name evidence="7" type="ORF">BROSI_A2856</name>
</gene>
<dbReference type="SUPFAM" id="SSF109998">
    <property type="entry name" value="Triger factor/SurA peptide-binding domain-like"/>
    <property type="match status" value="1"/>
</dbReference>
<organism evidence="7 8">
    <name type="scientific">Candidatus Brocadia sinica JPN1</name>
    <dbReference type="NCBI Taxonomy" id="1197129"/>
    <lineage>
        <taxon>Bacteria</taxon>
        <taxon>Pseudomonadati</taxon>
        <taxon>Planctomycetota</taxon>
        <taxon>Candidatus Brocadiia</taxon>
        <taxon>Candidatus Brocadiales</taxon>
        <taxon>Candidatus Brocadiaceae</taxon>
        <taxon>Candidatus Brocadia</taxon>
    </lineage>
</organism>
<keyword evidence="2" id="KW-1003">Cell membrane</keyword>
<dbReference type="InterPro" id="IPR027304">
    <property type="entry name" value="Trigger_fact/SurA_dom_sf"/>
</dbReference>
<evidence type="ECO:0008006" key="9">
    <source>
        <dbReference type="Google" id="ProtNLM"/>
    </source>
</evidence>
<sequence>MVSSSWFRRHQKTVYIVMIFAMFVWGISYSAMEMIPKKPIGKMFGRKVTQNEFADMLGRWQRLFFPQAKESVVSLVWKQLLFVEKAKRMGMVVTTQEIEDGLQRLALQIFGAKENINRSSLIQFLCNNFRLNQEQIMRTLGEALLVEKLESTMRMSVKMTTDEAWQRYSLENEQVKLKVLTMKAKDFSGSVHATEEEIRAFYEKHMNDEYREGSERPGYKLPERVKLECLIAKYDDVEKQVSVTEAEMKKYYEENKDIQFRAAAAEQKPAGNENKTATKDESPADKQPMKKDEKKSTNYKSFTEVKGEIQKTLARQKAMEKAAELMNKLDEEIYETMDKAERPSFKDLANKYKVTYEIPKGKKSNNEFLTESDLMEIFPGSNQIVQVAFDRDKYEASVPLEFVEGKVVFQIIDKKSAAAAPLEEIRNTVIYDLKLEKGLLKAKEIAEKHVQTAKNGSFDDIVKAISAESGKKDIPVCETDYIARPMKLFNKDSRYIEALKEDRPNVAKKAFELKPGQLGIAVETSDEKACYIISLVDRKSADKAAFEKDRENVTKRYLYEKQEAFMTDWQNDINRHVEIYTKFQ</sequence>
<feature type="region of interest" description="Disordered" evidence="5">
    <location>
        <begin position="265"/>
        <end position="299"/>
    </location>
</feature>
<keyword evidence="8" id="KW-1185">Reference proteome</keyword>
<feature type="transmembrane region" description="Helical" evidence="6">
    <location>
        <begin position="12"/>
        <end position="32"/>
    </location>
</feature>
<keyword evidence="3 6" id="KW-0472">Membrane</keyword>
<dbReference type="EMBL" id="BAFN01000001">
    <property type="protein sequence ID" value="GAN34320.1"/>
    <property type="molecule type" value="Genomic_DNA"/>
</dbReference>
<evidence type="ECO:0000256" key="5">
    <source>
        <dbReference type="SAM" id="MobiDB-lite"/>
    </source>
</evidence>
<evidence type="ECO:0000256" key="2">
    <source>
        <dbReference type="ARBA" id="ARBA00022475"/>
    </source>
</evidence>
<dbReference type="PANTHER" id="PTHR47529:SF1">
    <property type="entry name" value="PERIPLASMIC CHAPERONE PPID"/>
    <property type="match status" value="1"/>
</dbReference>
<keyword evidence="6" id="KW-1133">Transmembrane helix</keyword>
<comment type="caution">
    <text evidence="7">The sequence shown here is derived from an EMBL/GenBank/DDBJ whole genome shotgun (WGS) entry which is preliminary data.</text>
</comment>
<name>A0ABQ0K0T0_9BACT</name>
<accession>A0ABQ0K0T0</accession>
<evidence type="ECO:0000256" key="4">
    <source>
        <dbReference type="ARBA" id="ARBA00023186"/>
    </source>
</evidence>
<evidence type="ECO:0000256" key="3">
    <source>
        <dbReference type="ARBA" id="ARBA00023136"/>
    </source>
</evidence>
<evidence type="ECO:0000256" key="6">
    <source>
        <dbReference type="SAM" id="Phobius"/>
    </source>
</evidence>
<evidence type="ECO:0000313" key="7">
    <source>
        <dbReference type="EMBL" id="GAN34320.1"/>
    </source>
</evidence>
<evidence type="ECO:0000313" key="8">
    <source>
        <dbReference type="Proteomes" id="UP000032309"/>
    </source>
</evidence>
<dbReference type="InterPro" id="IPR052029">
    <property type="entry name" value="PpiD_chaperone"/>
</dbReference>
<keyword evidence="6" id="KW-0812">Transmembrane</keyword>
<comment type="subcellular location">
    <subcellularLocation>
        <location evidence="1">Cell membrane</location>
    </subcellularLocation>
</comment>
<dbReference type="PANTHER" id="PTHR47529">
    <property type="entry name" value="PEPTIDYL-PROLYL CIS-TRANS ISOMERASE D"/>
    <property type="match status" value="1"/>
</dbReference>
<evidence type="ECO:0000256" key="1">
    <source>
        <dbReference type="ARBA" id="ARBA00004236"/>
    </source>
</evidence>
<protein>
    <recommendedName>
        <fullName evidence="9">PpiC domain-containing protein</fullName>
    </recommendedName>
</protein>